<evidence type="ECO:0000313" key="1">
    <source>
        <dbReference type="EMBL" id="MPC20006.1"/>
    </source>
</evidence>
<dbReference type="Proteomes" id="UP000324222">
    <property type="component" value="Unassembled WGS sequence"/>
</dbReference>
<name>A0A5B7DFX4_PORTR</name>
<dbReference type="EMBL" id="VSRR010000824">
    <property type="protein sequence ID" value="MPC20006.1"/>
    <property type="molecule type" value="Genomic_DNA"/>
</dbReference>
<comment type="caution">
    <text evidence="1">The sequence shown here is derived from an EMBL/GenBank/DDBJ whole genome shotgun (WGS) entry which is preliminary data.</text>
</comment>
<accession>A0A5B7DFX4</accession>
<reference evidence="1 2" key="1">
    <citation type="submission" date="2019-05" db="EMBL/GenBank/DDBJ databases">
        <title>Another draft genome of Portunus trituberculatus and its Hox gene families provides insights of decapod evolution.</title>
        <authorList>
            <person name="Jeong J.-H."/>
            <person name="Song I."/>
            <person name="Kim S."/>
            <person name="Choi T."/>
            <person name="Kim D."/>
            <person name="Ryu S."/>
            <person name="Kim W."/>
        </authorList>
    </citation>
    <scope>NUCLEOTIDE SEQUENCE [LARGE SCALE GENOMIC DNA]</scope>
    <source>
        <tissue evidence="1">Muscle</tissue>
    </source>
</reference>
<protein>
    <submittedName>
        <fullName evidence="1">Uncharacterized protein</fullName>
    </submittedName>
</protein>
<sequence>MTTRVRSAAYKLYMLRKPKSLGTPSDELKGVYLSFILPRLMHASPAWSSCLTSTQQQQLEDVQRRACRIILGLAYTNYDHALTTLSLPRLSTKNREACCVTRGFTTSPLLMLLAQPTPHVKTT</sequence>
<proteinExistence type="predicted"/>
<dbReference type="OrthoDB" id="411823at2759"/>
<gene>
    <name evidence="1" type="ORF">E2C01_012936</name>
</gene>
<dbReference type="AlphaFoldDB" id="A0A5B7DFX4"/>
<keyword evidence="2" id="KW-1185">Reference proteome</keyword>
<evidence type="ECO:0000313" key="2">
    <source>
        <dbReference type="Proteomes" id="UP000324222"/>
    </source>
</evidence>
<organism evidence="1 2">
    <name type="scientific">Portunus trituberculatus</name>
    <name type="common">Swimming crab</name>
    <name type="synonym">Neptunus trituberculatus</name>
    <dbReference type="NCBI Taxonomy" id="210409"/>
    <lineage>
        <taxon>Eukaryota</taxon>
        <taxon>Metazoa</taxon>
        <taxon>Ecdysozoa</taxon>
        <taxon>Arthropoda</taxon>
        <taxon>Crustacea</taxon>
        <taxon>Multicrustacea</taxon>
        <taxon>Malacostraca</taxon>
        <taxon>Eumalacostraca</taxon>
        <taxon>Eucarida</taxon>
        <taxon>Decapoda</taxon>
        <taxon>Pleocyemata</taxon>
        <taxon>Brachyura</taxon>
        <taxon>Eubrachyura</taxon>
        <taxon>Portunoidea</taxon>
        <taxon>Portunidae</taxon>
        <taxon>Portuninae</taxon>
        <taxon>Portunus</taxon>
    </lineage>
</organism>